<dbReference type="Proteomes" id="UP000001551">
    <property type="component" value="Chromosome"/>
</dbReference>
<evidence type="ECO:0000313" key="2">
    <source>
        <dbReference type="EMBL" id="ADU27972.1"/>
    </source>
</evidence>
<feature type="region of interest" description="Disordered" evidence="1">
    <location>
        <begin position="53"/>
        <end position="107"/>
    </location>
</feature>
<sequence length="107" mass="11591">MSKNRNKDSNIPKWYLEAAIEIAAAQGTTWDDVLKDFIKKYVSDNMSILVGQAKRGRLQTPKEAPQKSAQQPASPPVLRTEVSGTPAADTAHPAPSTAYKTGENPTP</sequence>
<accession>E6U5V5</accession>
<proteinExistence type="predicted"/>
<dbReference type="EMBL" id="CP002400">
    <property type="protein sequence ID" value="ADU27972.1"/>
    <property type="molecule type" value="Genomic_DNA"/>
</dbReference>
<organism evidence="2 3">
    <name type="scientific">Ethanoligenens harbinense (strain DSM 18485 / JCM 12961 / CGMCC 1.5033 / YUAN-3)</name>
    <dbReference type="NCBI Taxonomy" id="663278"/>
    <lineage>
        <taxon>Bacteria</taxon>
        <taxon>Bacillati</taxon>
        <taxon>Bacillota</taxon>
        <taxon>Clostridia</taxon>
        <taxon>Eubacteriales</taxon>
        <taxon>Oscillospiraceae</taxon>
        <taxon>Ethanoligenens</taxon>
    </lineage>
</organism>
<dbReference type="KEGG" id="eha:Ethha_2478"/>
<gene>
    <name evidence="2" type="ordered locus">Ethha_2478</name>
</gene>
<dbReference type="HOGENOM" id="CLU_2206085_0_0_9"/>
<dbReference type="AlphaFoldDB" id="E6U5V5"/>
<protein>
    <submittedName>
        <fullName evidence="2">Uncharacterized protein</fullName>
    </submittedName>
</protein>
<feature type="compositionally biased region" description="Low complexity" evidence="1">
    <location>
        <begin position="61"/>
        <end position="72"/>
    </location>
</feature>
<keyword evidence="3" id="KW-1185">Reference proteome</keyword>
<dbReference type="STRING" id="663278.Ethha_2478"/>
<name>E6U5V5_ETHHY</name>
<dbReference type="RefSeq" id="WP_013486315.1">
    <property type="nucleotide sequence ID" value="NC_014828.1"/>
</dbReference>
<evidence type="ECO:0000313" key="3">
    <source>
        <dbReference type="Proteomes" id="UP000001551"/>
    </source>
</evidence>
<reference evidence="2 3" key="1">
    <citation type="submission" date="2010-12" db="EMBL/GenBank/DDBJ databases">
        <title>Complete sequence of Ethanoligenens harbinense YUAN-3.</title>
        <authorList>
            <person name="Lucas S."/>
            <person name="Copeland A."/>
            <person name="Lapidus A."/>
            <person name="Cheng J.-F."/>
            <person name="Bruce D."/>
            <person name="Goodwin L."/>
            <person name="Pitluck S."/>
            <person name="Chertkov O."/>
            <person name="Misra M."/>
            <person name="Detter J.C."/>
            <person name="Han C."/>
            <person name="Tapia R."/>
            <person name="Land M."/>
            <person name="Hauser L."/>
            <person name="Jeffries C."/>
            <person name="Kyrpides N."/>
            <person name="Ivanova N."/>
            <person name="Mikhailova N."/>
            <person name="Wang A."/>
            <person name="Mouttaki H."/>
            <person name="He Z."/>
            <person name="Zhou J."/>
            <person name="Hemme C.L."/>
            <person name="Woyke T."/>
        </authorList>
    </citation>
    <scope>NUCLEOTIDE SEQUENCE [LARGE SCALE GENOMIC DNA]</scope>
    <source>
        <strain evidence="3">DSM 18485 / JCM 12961 / CGMCC 1.5033 / YUAN-3</strain>
    </source>
</reference>
<evidence type="ECO:0000256" key="1">
    <source>
        <dbReference type="SAM" id="MobiDB-lite"/>
    </source>
</evidence>